<feature type="transmembrane region" description="Helical" evidence="6">
    <location>
        <begin position="115"/>
        <end position="133"/>
    </location>
</feature>
<evidence type="ECO:0000256" key="5">
    <source>
        <dbReference type="SAM" id="MobiDB-lite"/>
    </source>
</evidence>
<keyword evidence="4 6" id="KW-0472">Membrane</keyword>
<dbReference type="RefSeq" id="XP_007515370.1">
    <property type="nucleotide sequence ID" value="XM_007515308.1"/>
</dbReference>
<gene>
    <name evidence="8" type="ORF">Bathy01g02730</name>
</gene>
<organism evidence="8 9">
    <name type="scientific">Bathycoccus prasinos</name>
    <dbReference type="NCBI Taxonomy" id="41875"/>
    <lineage>
        <taxon>Eukaryota</taxon>
        <taxon>Viridiplantae</taxon>
        <taxon>Chlorophyta</taxon>
        <taxon>Mamiellophyceae</taxon>
        <taxon>Mamiellales</taxon>
        <taxon>Bathycoccaceae</taxon>
        <taxon>Bathycoccus</taxon>
    </lineage>
</organism>
<name>K8E9F3_9CHLO</name>
<evidence type="ECO:0000259" key="7">
    <source>
        <dbReference type="Pfam" id="PF03151"/>
    </source>
</evidence>
<comment type="subcellular location">
    <subcellularLocation>
        <location evidence="1">Membrane</location>
        <topology evidence="1">Multi-pass membrane protein</topology>
    </subcellularLocation>
</comment>
<feature type="transmembrane region" description="Helical" evidence="6">
    <location>
        <begin position="139"/>
        <end position="172"/>
    </location>
</feature>
<dbReference type="KEGG" id="bpg:Bathy01g02730"/>
<evidence type="ECO:0000256" key="3">
    <source>
        <dbReference type="ARBA" id="ARBA00022989"/>
    </source>
</evidence>
<evidence type="ECO:0000313" key="8">
    <source>
        <dbReference type="EMBL" id="CCO14249.1"/>
    </source>
</evidence>
<dbReference type="Proteomes" id="UP000198341">
    <property type="component" value="Chromosome 1"/>
</dbReference>
<dbReference type="AlphaFoldDB" id="K8E9F3"/>
<evidence type="ECO:0000313" key="9">
    <source>
        <dbReference type="Proteomes" id="UP000198341"/>
    </source>
</evidence>
<feature type="compositionally biased region" description="Basic and acidic residues" evidence="5">
    <location>
        <begin position="315"/>
        <end position="331"/>
    </location>
</feature>
<dbReference type="PANTHER" id="PTHR11132">
    <property type="entry name" value="SOLUTE CARRIER FAMILY 35"/>
    <property type="match status" value="1"/>
</dbReference>
<evidence type="ECO:0000256" key="2">
    <source>
        <dbReference type="ARBA" id="ARBA00022692"/>
    </source>
</evidence>
<dbReference type="InterPro" id="IPR004853">
    <property type="entry name" value="Sugar_P_trans_dom"/>
</dbReference>
<keyword evidence="9" id="KW-1185">Reference proteome</keyword>
<dbReference type="GO" id="GO:0016020">
    <property type="term" value="C:membrane"/>
    <property type="evidence" value="ECO:0007669"/>
    <property type="project" value="UniProtKB-SubCell"/>
</dbReference>
<feature type="transmembrane region" description="Helical" evidence="6">
    <location>
        <begin position="233"/>
        <end position="255"/>
    </location>
</feature>
<reference evidence="8 9" key="1">
    <citation type="submission" date="2011-10" db="EMBL/GenBank/DDBJ databases">
        <authorList>
            <person name="Genoscope - CEA"/>
        </authorList>
    </citation>
    <scope>NUCLEOTIDE SEQUENCE [LARGE SCALE GENOMIC DNA]</scope>
    <source>
        <strain evidence="8 9">RCC 1105</strain>
    </source>
</reference>
<dbReference type="EMBL" id="FO082278">
    <property type="protein sequence ID" value="CCO14249.1"/>
    <property type="molecule type" value="Genomic_DNA"/>
</dbReference>
<evidence type="ECO:0000256" key="6">
    <source>
        <dbReference type="SAM" id="Phobius"/>
    </source>
</evidence>
<dbReference type="OrthoDB" id="6418713at2759"/>
<dbReference type="eggNOG" id="KOG1441">
    <property type="taxonomic scope" value="Eukaryota"/>
</dbReference>
<evidence type="ECO:0000256" key="4">
    <source>
        <dbReference type="ARBA" id="ARBA00023136"/>
    </source>
</evidence>
<evidence type="ECO:0000256" key="1">
    <source>
        <dbReference type="ARBA" id="ARBA00004141"/>
    </source>
</evidence>
<dbReference type="GeneID" id="19018008"/>
<feature type="transmembrane region" description="Helical" evidence="6">
    <location>
        <begin position="47"/>
        <end position="68"/>
    </location>
</feature>
<dbReference type="Pfam" id="PF03151">
    <property type="entry name" value="TPT"/>
    <property type="match status" value="1"/>
</dbReference>
<feature type="transmembrane region" description="Helical" evidence="6">
    <location>
        <begin position="15"/>
        <end position="35"/>
    </location>
</feature>
<feature type="transmembrane region" description="Helical" evidence="6">
    <location>
        <begin position="193"/>
        <end position="213"/>
    </location>
</feature>
<feature type="region of interest" description="Disordered" evidence="5">
    <location>
        <begin position="315"/>
        <end position="356"/>
    </location>
</feature>
<accession>K8E9F3</accession>
<keyword evidence="2 6" id="KW-0812">Transmembrane</keyword>
<proteinExistence type="predicted"/>
<protein>
    <submittedName>
        <fullName evidence="8">Drug/Metabolite transporter superfamily</fullName>
    </submittedName>
</protein>
<sequence>MGKMMQTSSYDQSQIFWALCYGVAYLLFSATTVISNKHLIMNTNFHSAIFVSSLGSWFGWFVSLGMVWSKRTTLVHNLSLKEWTTSVLPIGLATAFSLAAANMAYFYLSLAFIQVLKAFAPVITFGVLIAFGLDRHNAKILGALCVIVCGSLIACYGEMHFTVMGLLCMFIAEVSEALRSVGIQLLLVNRKMGLIEGMYYFCPATLLFLTIFTAIFEGETLFNREHMQVVHDYWYLFCISAGLGFLVTLSGLGVVQNAGATLFKAMSQIKNACVILFAVVVYGETLTWMEIGGYGIAVVGFGLFNVAKNRDMEEVRNERGMREATLGKEGEGTMTTPLLGDPSSQGGGGMKKKSSGSFLGKLGSFSGSFSGGSNGGGGESK</sequence>
<keyword evidence="3 6" id="KW-1133">Transmembrane helix</keyword>
<dbReference type="InterPro" id="IPR050186">
    <property type="entry name" value="TPT_transporter"/>
</dbReference>
<feature type="transmembrane region" description="Helical" evidence="6">
    <location>
        <begin position="88"/>
        <end position="108"/>
    </location>
</feature>
<feature type="domain" description="Sugar phosphate transporter" evidence="7">
    <location>
        <begin position="24"/>
        <end position="305"/>
    </location>
</feature>
<feature type="transmembrane region" description="Helical" evidence="6">
    <location>
        <begin position="288"/>
        <end position="307"/>
    </location>
</feature>